<evidence type="ECO:0000313" key="2">
    <source>
        <dbReference type="EMBL" id="QMW68775.1"/>
    </source>
</evidence>
<reference evidence="2" key="1">
    <citation type="submission" date="2020-03" db="EMBL/GenBank/DDBJ databases">
        <title>Unveiling Crucivirus Diversity by Mining Metagenomic Data.</title>
        <authorList>
            <person name="de la Higuera I."/>
            <person name="Kasun G.W."/>
            <person name="Torrance E.L."/>
            <person name="Pratt A.A."/>
            <person name="Maluenda A."/>
            <person name="Colombet J."/>
            <person name="Bisseux M."/>
            <person name="Ravet V."/>
            <person name="Dayaram A."/>
            <person name="Stainton D."/>
            <person name="Kraberger S."/>
            <person name="Zawar-Reza P."/>
            <person name="Goldstien S."/>
            <person name="Briskie J.V."/>
            <person name="White R."/>
            <person name="Taylor H."/>
            <person name="Gomez C."/>
            <person name="Ainley D.G."/>
            <person name="Harding J.S."/>
            <person name="Fontenele R.S."/>
            <person name="Schreck J."/>
            <person name="Ribeiro S.G."/>
            <person name="Oswald S.A."/>
            <person name="Arnold J."/>
            <person name="Enault F."/>
            <person name="Varsani A."/>
            <person name="Stedman K.M."/>
        </authorList>
    </citation>
    <scope>NUCLEOTIDE SEQUENCE</scope>
    <source>
        <strain evidence="2">BS_189</strain>
    </source>
</reference>
<sequence>MTVELSMFALAKQCAGTREYLKEVDESTNSLGRRCMRLEHEVMLLKQAMAEQQDQLHKILNVVLPGLAGNTTGPEVPDDVGPEAKKEISSAQQARRGNGPTRTTKPSAHRVAIEES</sequence>
<dbReference type="Proteomes" id="UP001228304">
    <property type="component" value="Segment"/>
</dbReference>
<feature type="compositionally biased region" description="Polar residues" evidence="1">
    <location>
        <begin position="89"/>
        <end position="106"/>
    </location>
</feature>
<evidence type="ECO:0000313" key="3">
    <source>
        <dbReference type="Proteomes" id="UP001228304"/>
    </source>
</evidence>
<dbReference type="EMBL" id="MT263594">
    <property type="protein sequence ID" value="QMW68775.1"/>
    <property type="molecule type" value="Genomic_DNA"/>
</dbReference>
<protein>
    <submittedName>
        <fullName evidence="2">Uncharacterized protein</fullName>
    </submittedName>
</protein>
<feature type="region of interest" description="Disordered" evidence="1">
    <location>
        <begin position="67"/>
        <end position="116"/>
    </location>
</feature>
<proteinExistence type="predicted"/>
<organism evidence="2 3">
    <name type="scientific">Crucivirus-295</name>
    <dbReference type="NCBI Taxonomy" id="2761264"/>
    <lineage>
        <taxon>Viruses</taxon>
        <taxon>Cruciviruses</taxon>
        <taxon>Crucivirus</taxon>
    </lineage>
</organism>
<name>A0A7G5M392_9VIRU</name>
<keyword evidence="3" id="KW-1185">Reference proteome</keyword>
<evidence type="ECO:0000256" key="1">
    <source>
        <dbReference type="SAM" id="MobiDB-lite"/>
    </source>
</evidence>
<accession>A0A7G5M392</accession>